<gene>
    <name evidence="2" type="ORF">MTBBW1_1670071</name>
</gene>
<keyword evidence="3" id="KW-1185">Reference proteome</keyword>
<evidence type="ECO:0000313" key="3">
    <source>
        <dbReference type="Proteomes" id="UP000191931"/>
    </source>
</evidence>
<protein>
    <recommendedName>
        <fullName evidence="4">Recombinase domain-containing protein</fullName>
    </recommendedName>
</protein>
<sequence length="414" mass="45595">MNDFLQSLRGNSQKEKRTPRTRRGFDNGNQYNTSPGLHQGHGNYQNTRGGNIKRPVTRGSAQPHMPTGADLQPPYIPVEGTDQLAELMDVFTKNQEMLISVQERRVMVEERKAIALEELAEYMRVATSSSTLKKLLALSAGSELPGATIEDTYVGDGGAETVGESAQMIDSNDFYQENNTSPNFVEEEELFFREKVRFDSGSEKSSSLKGSAKKDSLSQFKGKKDTIATQPLKNDSVEESKEKISQQVSPESSDSQGTPSHTASAMTLESANSDRAPEPKQRNKDVLLRKKGEKTGEAGHSVRKSSSKESNSQQVTVLSRKKGEVKTSRKSVSSPSNSSNNIDKKDDLLTSKGSQGKEGILSREEVMAIIISLREKGCTFDQVAQHLVDLGQPTFSGRGEWHAQTIHRLCKKHT</sequence>
<dbReference type="EMBL" id="FWEV01000076">
    <property type="protein sequence ID" value="SLM29055.1"/>
    <property type="molecule type" value="Genomic_DNA"/>
</dbReference>
<dbReference type="AlphaFoldDB" id="A0A1W1H9H1"/>
<feature type="region of interest" description="Disordered" evidence="1">
    <location>
        <begin position="1"/>
        <end position="74"/>
    </location>
</feature>
<feature type="compositionally biased region" description="Basic and acidic residues" evidence="1">
    <location>
        <begin position="235"/>
        <end position="244"/>
    </location>
</feature>
<feature type="region of interest" description="Disordered" evidence="1">
    <location>
        <begin position="201"/>
        <end position="357"/>
    </location>
</feature>
<feature type="compositionally biased region" description="Low complexity" evidence="1">
    <location>
        <begin position="330"/>
        <end position="341"/>
    </location>
</feature>
<feature type="compositionally biased region" description="Polar residues" evidence="1">
    <location>
        <begin position="1"/>
        <end position="11"/>
    </location>
</feature>
<evidence type="ECO:0000313" key="2">
    <source>
        <dbReference type="EMBL" id="SLM29055.1"/>
    </source>
</evidence>
<evidence type="ECO:0008006" key="4">
    <source>
        <dbReference type="Google" id="ProtNLM"/>
    </source>
</evidence>
<feature type="compositionally biased region" description="Polar residues" evidence="1">
    <location>
        <begin position="245"/>
        <end position="273"/>
    </location>
</feature>
<reference evidence="2 3" key="1">
    <citation type="submission" date="2017-03" db="EMBL/GenBank/DDBJ databases">
        <authorList>
            <person name="Afonso C.L."/>
            <person name="Miller P.J."/>
            <person name="Scott M.A."/>
            <person name="Spackman E."/>
            <person name="Goraichik I."/>
            <person name="Dimitrov K.M."/>
            <person name="Suarez D.L."/>
            <person name="Swayne D.E."/>
        </authorList>
    </citation>
    <scope>NUCLEOTIDE SEQUENCE [LARGE SCALE GENOMIC DNA]</scope>
    <source>
        <strain evidence="2">PRJEB14757</strain>
    </source>
</reference>
<feature type="compositionally biased region" description="Basic and acidic residues" evidence="1">
    <location>
        <begin position="275"/>
        <end position="297"/>
    </location>
</feature>
<feature type="compositionally biased region" description="Basic and acidic residues" evidence="1">
    <location>
        <begin position="212"/>
        <end position="226"/>
    </location>
</feature>
<dbReference type="Proteomes" id="UP000191931">
    <property type="component" value="Unassembled WGS sequence"/>
</dbReference>
<accession>A0A1W1H9H1</accession>
<proteinExistence type="predicted"/>
<name>A0A1W1H9H1_9BACT</name>
<feature type="compositionally biased region" description="Polar residues" evidence="1">
    <location>
        <begin position="27"/>
        <end position="49"/>
    </location>
</feature>
<evidence type="ECO:0000256" key="1">
    <source>
        <dbReference type="SAM" id="MobiDB-lite"/>
    </source>
</evidence>
<organism evidence="2 3">
    <name type="scientific">Desulfamplus magnetovallimortis</name>
    <dbReference type="NCBI Taxonomy" id="1246637"/>
    <lineage>
        <taxon>Bacteria</taxon>
        <taxon>Pseudomonadati</taxon>
        <taxon>Thermodesulfobacteriota</taxon>
        <taxon>Desulfobacteria</taxon>
        <taxon>Desulfobacterales</taxon>
        <taxon>Desulfobacteraceae</taxon>
        <taxon>Desulfamplus</taxon>
    </lineage>
</organism>
<dbReference type="RefSeq" id="WP_080805713.1">
    <property type="nucleotide sequence ID" value="NZ_LT828551.1"/>
</dbReference>
<dbReference type="OrthoDB" id="5419902at2"/>